<gene>
    <name evidence="1" type="ORF">EVAR_77284_1</name>
</gene>
<evidence type="ECO:0000313" key="2">
    <source>
        <dbReference type="Proteomes" id="UP000299102"/>
    </source>
</evidence>
<sequence length="81" mass="9081">MCHPMADTFASTYPMFAAIRQELSRDVCYDLQSIWGSEKILESPHSMWKKDVDPAEILVDAIAPSALAINPEVEITESQIK</sequence>
<reference evidence="1 2" key="1">
    <citation type="journal article" date="2019" name="Commun. Biol.">
        <title>The bagworm genome reveals a unique fibroin gene that provides high tensile strength.</title>
        <authorList>
            <person name="Kono N."/>
            <person name="Nakamura H."/>
            <person name="Ohtoshi R."/>
            <person name="Tomita M."/>
            <person name="Numata K."/>
            <person name="Arakawa K."/>
        </authorList>
    </citation>
    <scope>NUCLEOTIDE SEQUENCE [LARGE SCALE GENOMIC DNA]</scope>
</reference>
<evidence type="ECO:0000313" key="1">
    <source>
        <dbReference type="EMBL" id="GBP27270.1"/>
    </source>
</evidence>
<comment type="caution">
    <text evidence="1">The sequence shown here is derived from an EMBL/GenBank/DDBJ whole genome shotgun (WGS) entry which is preliminary data.</text>
</comment>
<keyword evidence="2" id="KW-1185">Reference proteome</keyword>
<accession>A0A4C1UM66</accession>
<organism evidence="1 2">
    <name type="scientific">Eumeta variegata</name>
    <name type="common">Bagworm moth</name>
    <name type="synonym">Eumeta japonica</name>
    <dbReference type="NCBI Taxonomy" id="151549"/>
    <lineage>
        <taxon>Eukaryota</taxon>
        <taxon>Metazoa</taxon>
        <taxon>Ecdysozoa</taxon>
        <taxon>Arthropoda</taxon>
        <taxon>Hexapoda</taxon>
        <taxon>Insecta</taxon>
        <taxon>Pterygota</taxon>
        <taxon>Neoptera</taxon>
        <taxon>Endopterygota</taxon>
        <taxon>Lepidoptera</taxon>
        <taxon>Glossata</taxon>
        <taxon>Ditrysia</taxon>
        <taxon>Tineoidea</taxon>
        <taxon>Psychidae</taxon>
        <taxon>Oiketicinae</taxon>
        <taxon>Eumeta</taxon>
    </lineage>
</organism>
<dbReference type="Proteomes" id="UP000299102">
    <property type="component" value="Unassembled WGS sequence"/>
</dbReference>
<dbReference type="AlphaFoldDB" id="A0A4C1UM66"/>
<name>A0A4C1UM66_EUMVA</name>
<protein>
    <submittedName>
        <fullName evidence="1">Uncharacterized protein</fullName>
    </submittedName>
</protein>
<dbReference type="EMBL" id="BGZK01000191">
    <property type="protein sequence ID" value="GBP27270.1"/>
    <property type="molecule type" value="Genomic_DNA"/>
</dbReference>
<proteinExistence type="predicted"/>